<dbReference type="OrthoDB" id="5185072at2"/>
<proteinExistence type="predicted"/>
<dbReference type="EMBL" id="CP019605">
    <property type="protein sequence ID" value="AQP45631.1"/>
    <property type="molecule type" value="Genomic_DNA"/>
</dbReference>
<evidence type="ECO:0000313" key="4">
    <source>
        <dbReference type="Proteomes" id="UP000188324"/>
    </source>
</evidence>
<feature type="chain" id="PRO_5012275591" evidence="2">
    <location>
        <begin position="30"/>
        <end position="629"/>
    </location>
</feature>
<evidence type="ECO:0000256" key="1">
    <source>
        <dbReference type="SAM" id="Phobius"/>
    </source>
</evidence>
<dbReference type="InterPro" id="IPR046112">
    <property type="entry name" value="DUF6049"/>
</dbReference>
<reference evidence="3 4" key="1">
    <citation type="journal article" date="2016" name="Int. J. Syst. Evol. Microbiol.">
        <title>Tessaracoccus flavus sp. nov., isolated from the drainage system of a lindane-producing factory.</title>
        <authorList>
            <person name="Kumari R."/>
            <person name="Singh P."/>
            <person name="Schumann P."/>
            <person name="Lal R."/>
        </authorList>
    </citation>
    <scope>NUCLEOTIDE SEQUENCE [LARGE SCALE GENOMIC DNA]</scope>
    <source>
        <strain evidence="3 4">RP1T</strain>
    </source>
</reference>
<sequence>MMVGRLLRAGLAALLLTLAVAVGAPSASAVGDEYIDVDLASVSVTTLDVSDPTQTVVLSGTITNTSTVDVTWLSVDIWRLTEPVTSTAELETVTDDPDSLPLTGRLLEEELGNTLVLRTTDPFRPGERAQFTVRATIEQLGFTRDDTAYLVGVQARGLPTDGDKRTLGRDQAVLPATQTPAESSALVILDAAPSWLPDGTFLDDSLHTALDQRLETLLASAERPGVQAAIDPALYSAVGRLAVPHQVGDDERPGSGIAVRWLERVDALGEEGRLWRLPYGNPDFSAAEASGRLQQVLAWARAAAPAGLEEVPSVTVLDGDPSNDLIARLSEFDTVVIRNATGASPGPPQLIGAARDRYSALPESLRLPRRIAEELLAESPPLYLIDTPQAADDDRELGAWRRHVPIAVEEPLPLRWPDGPAATPRTQVSAALDAAAARAVFLRDLTGTGEGLPDSNRLGALAFSKGFVDEGAAVRFIEAAIPAEQDTGSVQLSAAQSFVMGARTNTFPATLTNELAVPVVVRLEFTSESPQRIRVPATEFVTVGPGESQTVEISPEASSNGVSLVRARIVTRGGAVIGAPQTIEITATDLGRVGWIIIVVSGAVVVGGTALRIRGVRRQRAKEERESGQ</sequence>
<protein>
    <submittedName>
        <fullName evidence="3">Uncharacterized protein</fullName>
    </submittedName>
</protein>
<feature type="signal peptide" evidence="2">
    <location>
        <begin position="1"/>
        <end position="29"/>
    </location>
</feature>
<dbReference type="STRING" id="1610493.RPIT_13115"/>
<evidence type="ECO:0000256" key="2">
    <source>
        <dbReference type="SAM" id="SignalP"/>
    </source>
</evidence>
<dbReference type="Pfam" id="PF19516">
    <property type="entry name" value="DUF6049"/>
    <property type="match status" value="1"/>
</dbReference>
<evidence type="ECO:0000313" key="3">
    <source>
        <dbReference type="EMBL" id="AQP45631.1"/>
    </source>
</evidence>
<dbReference type="AlphaFoldDB" id="A0A1Q2CHP6"/>
<feature type="transmembrane region" description="Helical" evidence="1">
    <location>
        <begin position="593"/>
        <end position="613"/>
    </location>
</feature>
<organism evidence="3 4">
    <name type="scientific">Tessaracoccus flavus</name>
    <dbReference type="NCBI Taxonomy" id="1610493"/>
    <lineage>
        <taxon>Bacteria</taxon>
        <taxon>Bacillati</taxon>
        <taxon>Actinomycetota</taxon>
        <taxon>Actinomycetes</taxon>
        <taxon>Propionibacteriales</taxon>
        <taxon>Propionibacteriaceae</taxon>
        <taxon>Tessaracoccus</taxon>
    </lineage>
</organism>
<dbReference type="Proteomes" id="UP000188324">
    <property type="component" value="Chromosome"/>
</dbReference>
<keyword evidence="2" id="KW-0732">Signal</keyword>
<dbReference type="KEGG" id="tfl:RPIT_13115"/>
<name>A0A1Q2CHP6_9ACTN</name>
<keyword evidence="1" id="KW-0812">Transmembrane</keyword>
<gene>
    <name evidence="3" type="ORF">RPIT_13115</name>
</gene>
<keyword evidence="1" id="KW-1133">Transmembrane helix</keyword>
<keyword evidence="4" id="KW-1185">Reference proteome</keyword>
<keyword evidence="1" id="KW-0472">Membrane</keyword>
<accession>A0A1Q2CHP6</accession>